<dbReference type="AlphaFoldDB" id="A0A1W6JWM7"/>
<feature type="transmembrane region" description="Helical" evidence="1">
    <location>
        <begin position="1232"/>
        <end position="1255"/>
    </location>
</feature>
<dbReference type="KEGG" id="aman:B6F84_00485"/>
<keyword evidence="1" id="KW-1133">Transmembrane helix</keyword>
<protein>
    <recommendedName>
        <fullName evidence="4">Thermopsin</fullName>
    </recommendedName>
</protein>
<gene>
    <name evidence="2" type="ORF">B6F84_00485</name>
</gene>
<evidence type="ECO:0008006" key="4">
    <source>
        <dbReference type="Google" id="ProtNLM"/>
    </source>
</evidence>
<evidence type="ECO:0000313" key="2">
    <source>
        <dbReference type="EMBL" id="ARM74649.1"/>
    </source>
</evidence>
<accession>A0A1W6JWM7</accession>
<reference evidence="2 3" key="1">
    <citation type="submission" date="2017-03" db="EMBL/GenBank/DDBJ databases">
        <title>Sulfur activation and transportation mechanism of thermophilic Archaea Acidianus manzaensis YN-25.</title>
        <authorList>
            <person name="Ma Y."/>
            <person name="Yang Y."/>
            <person name="Xia J."/>
        </authorList>
    </citation>
    <scope>NUCLEOTIDE SEQUENCE [LARGE SCALE GENOMIC DNA]</scope>
    <source>
        <strain evidence="2 3">YN-25</strain>
    </source>
</reference>
<name>A0A1W6JWM7_9CREN</name>
<keyword evidence="1" id="KW-0812">Transmembrane</keyword>
<dbReference type="EMBL" id="CP020477">
    <property type="protein sequence ID" value="ARM74649.1"/>
    <property type="molecule type" value="Genomic_DNA"/>
</dbReference>
<dbReference type="Proteomes" id="UP000193404">
    <property type="component" value="Chromosome"/>
</dbReference>
<keyword evidence="1" id="KW-0472">Membrane</keyword>
<keyword evidence="3" id="KW-1185">Reference proteome</keyword>
<dbReference type="OrthoDB" id="387729at2157"/>
<organism evidence="2 3">
    <name type="scientific">Acidianus manzaensis</name>
    <dbReference type="NCBI Taxonomy" id="282676"/>
    <lineage>
        <taxon>Archaea</taxon>
        <taxon>Thermoproteota</taxon>
        <taxon>Thermoprotei</taxon>
        <taxon>Sulfolobales</taxon>
        <taxon>Sulfolobaceae</taxon>
        <taxon>Acidianus</taxon>
    </lineage>
</organism>
<dbReference type="GeneID" id="41589348"/>
<evidence type="ECO:0000313" key="3">
    <source>
        <dbReference type="Proteomes" id="UP000193404"/>
    </source>
</evidence>
<evidence type="ECO:0000256" key="1">
    <source>
        <dbReference type="SAM" id="Phobius"/>
    </source>
</evidence>
<dbReference type="RefSeq" id="WP_148690396.1">
    <property type="nucleotide sequence ID" value="NZ_CP020477.1"/>
</dbReference>
<proteinExistence type="predicted"/>
<sequence length="1259" mass="139188">MKIKKAIYFYKFKILALMFLILALPTYIVLPAFSQQSNTNFPAFSEQSNTNQSFITFTDNFTQDNNLNTTMWSDSGPLYEALLASLSSPPNTVISPTLSFNSSGMLISGPNATYTATGLLLNYKLNLPLSLIFSGEGISGPVQPMTLVIANANLTNFLRITLEPNSTNGPYYGVWVSHTGCEFSHIGYNIYPTPCFDVIYTYKVYINSTGYATVELYQSGLLVSNVSGIYVGTQGPFYVVLADLIGLPYAQISDEIGLWTYFSATEGYIPVAPPSYYNLTFTESGLPQGTPWSVTLNGTTKSSTSNEITFTVKQGTYNYMVTPPSGYNANPSSGIITLTSNTTILINFLSTSSTLRAVTFIETGLPQGTKWNVTINDNTFSTSNNEIKICLSSGSYSYYVSDVAINAQSSVSLSNLVPSLCYIPSPQQGTFYFNGSTNKMIYIQFFNGMNVNFQIVVRGNYGQQYIGSLACIYGTNPVELEVNAFYYDTSSGSTIPLNSVVVKLSSYNGNAKLLYGTVLTNFQGIGYDNLSSILPRYNNPIIVPVLVSLGSLTKEVTIVFESYENQVKTFSLCVYNDSQYYNLIFFVNGSSFLSLQNNAPLYISKFAGICSPQTGEFNYPIYYVLIYPKGYTVPVNIFPNDYTNMNPNVILLVNAIIWEAEYANLEYLTELWGLSSPNYNLALNDYNNNWEQKIFIYTTYGENYASIILPIVQSITGLSNLQKDLICLIDVVSEGSESLSIKYGVMVSHDMISILKAFGVIKTPQYNPLCFLQNFYKLNPSQQYQLLSQLMSYAYNIKSPNENVINLGITILEKMAEEFVLEVGVPTIIGGLSATIAETIYASDLVDASLITIFGQSLENELLAGTFLEAFSDALDPFISVTILLIVGSVLIQQIALPAANLMISDNKLENFMLKYAYPIEFFTLSNMKLNGYIANLTDGILLYQNTMFLKSLWGMWYFVTSKLYNGSILNPQQQAEAPELFTDGQNCVSTFYQMYSTYTNSLPSIVTNILSGNDPPPINMSALLSGNKTVIEPPLYNFPVRNVVGIATIGNNTCTKVFYGKYYIIANETGIYGNYPYAVLNKLGNITEIVLFNTSEGNLVIYSNAKVNLIPYSFIFNNESINAFRSEEVENNSLIMLNVVKIGNNSLINEGNSTLTFELSEPSLLEINGTIIHPPYNNITILAPAGKYQYEIINNNTLRQGSVYLASGTHIVIGSHIAITSSQANLERIPLSPWLIIGLIVFAIILIIIVIAILRRNV</sequence>